<gene>
    <name evidence="8" type="primary">cmk</name>
    <name evidence="10" type="ORF">SAMN05443144_10860</name>
</gene>
<comment type="catalytic activity">
    <reaction evidence="7 8">
        <text>CMP + ATP = CDP + ADP</text>
        <dbReference type="Rhea" id="RHEA:11600"/>
        <dbReference type="ChEBI" id="CHEBI:30616"/>
        <dbReference type="ChEBI" id="CHEBI:58069"/>
        <dbReference type="ChEBI" id="CHEBI:60377"/>
        <dbReference type="ChEBI" id="CHEBI:456216"/>
        <dbReference type="EC" id="2.7.4.25"/>
    </reaction>
</comment>
<dbReference type="OrthoDB" id="9807434at2"/>
<evidence type="ECO:0000256" key="5">
    <source>
        <dbReference type="ARBA" id="ARBA00022840"/>
    </source>
</evidence>
<dbReference type="Gene3D" id="3.40.50.300">
    <property type="entry name" value="P-loop containing nucleotide triphosphate hydrolases"/>
    <property type="match status" value="1"/>
</dbReference>
<evidence type="ECO:0000259" key="9">
    <source>
        <dbReference type="Pfam" id="PF02224"/>
    </source>
</evidence>
<evidence type="ECO:0000313" key="10">
    <source>
        <dbReference type="EMBL" id="SHF39543.1"/>
    </source>
</evidence>
<evidence type="ECO:0000256" key="7">
    <source>
        <dbReference type="ARBA" id="ARBA00048478"/>
    </source>
</evidence>
<reference evidence="10 11" key="1">
    <citation type="submission" date="2016-11" db="EMBL/GenBank/DDBJ databases">
        <authorList>
            <person name="Jaros S."/>
            <person name="Januszkiewicz K."/>
            <person name="Wedrychowicz H."/>
        </authorList>
    </citation>
    <scope>NUCLEOTIDE SEQUENCE [LARGE SCALE GENOMIC DNA]</scope>
    <source>
        <strain evidence="10 11">DSM 21986</strain>
    </source>
</reference>
<dbReference type="AlphaFoldDB" id="A0A1M5BAL0"/>
<evidence type="ECO:0000256" key="8">
    <source>
        <dbReference type="HAMAP-Rule" id="MF_00238"/>
    </source>
</evidence>
<name>A0A1M5BAL0_9BACT</name>
<sequence>MITVIDGPAGSGKSSTARAVADRLEIEYLDSGALYRAITLLYLQAHRNETAFFQLLHQKEISFCYRDQQFHIEIDGTPVTDHIRTPRVAEYVSKVASMPNVRAFVNRLMRKAVDDGVYIAEGRDLGTAVFPDAELKFYMSADIEERARRRYEERKPDNPGLTLEEVKQNIEQRDHSDASRKADPLKKAEDAIPIDTTNLSFEQQVDQICLHITNLMER</sequence>
<dbReference type="GO" id="GO:0006220">
    <property type="term" value="P:pyrimidine nucleotide metabolic process"/>
    <property type="evidence" value="ECO:0007669"/>
    <property type="project" value="UniProtKB-UniRule"/>
</dbReference>
<evidence type="ECO:0000313" key="11">
    <source>
        <dbReference type="Proteomes" id="UP000184041"/>
    </source>
</evidence>
<dbReference type="EMBL" id="FQUS01000008">
    <property type="protein sequence ID" value="SHF39543.1"/>
    <property type="molecule type" value="Genomic_DNA"/>
</dbReference>
<keyword evidence="2 8" id="KW-0808">Transferase</keyword>
<evidence type="ECO:0000256" key="1">
    <source>
        <dbReference type="ARBA" id="ARBA00009427"/>
    </source>
</evidence>
<dbReference type="InterPro" id="IPR027417">
    <property type="entry name" value="P-loop_NTPase"/>
</dbReference>
<keyword evidence="8" id="KW-0963">Cytoplasm</keyword>
<evidence type="ECO:0000256" key="3">
    <source>
        <dbReference type="ARBA" id="ARBA00022741"/>
    </source>
</evidence>
<dbReference type="CDD" id="cd02020">
    <property type="entry name" value="CMPK"/>
    <property type="match status" value="1"/>
</dbReference>
<dbReference type="RefSeq" id="WP_073062579.1">
    <property type="nucleotide sequence ID" value="NZ_FQUS01000008.1"/>
</dbReference>
<organism evidence="10 11">
    <name type="scientific">Fodinibius roseus</name>
    <dbReference type="NCBI Taxonomy" id="1194090"/>
    <lineage>
        <taxon>Bacteria</taxon>
        <taxon>Pseudomonadati</taxon>
        <taxon>Balneolota</taxon>
        <taxon>Balneolia</taxon>
        <taxon>Balneolales</taxon>
        <taxon>Balneolaceae</taxon>
        <taxon>Fodinibius</taxon>
    </lineage>
</organism>
<dbReference type="HAMAP" id="MF_00238">
    <property type="entry name" value="Cytidyl_kinase_type1"/>
    <property type="match status" value="1"/>
</dbReference>
<dbReference type="GO" id="GO:0036431">
    <property type="term" value="F:dCMP kinase activity"/>
    <property type="evidence" value="ECO:0007669"/>
    <property type="project" value="InterPro"/>
</dbReference>
<evidence type="ECO:0000256" key="2">
    <source>
        <dbReference type="ARBA" id="ARBA00022679"/>
    </source>
</evidence>
<keyword evidence="5 8" id="KW-0067">ATP-binding</keyword>
<dbReference type="InterPro" id="IPR011994">
    <property type="entry name" value="Cytidylate_kinase_dom"/>
</dbReference>
<accession>A0A1M5BAL0</accession>
<protein>
    <recommendedName>
        <fullName evidence="8">Cytidylate kinase</fullName>
        <shortName evidence="8">CK</shortName>
        <ecNumber evidence="8">2.7.4.25</ecNumber>
    </recommendedName>
    <alternativeName>
        <fullName evidence="8">Cytidine monophosphate kinase</fullName>
        <shortName evidence="8">CMP kinase</shortName>
    </alternativeName>
</protein>
<proteinExistence type="inferred from homology"/>
<keyword evidence="4 8" id="KW-0418">Kinase</keyword>
<evidence type="ECO:0000256" key="6">
    <source>
        <dbReference type="ARBA" id="ARBA00047615"/>
    </source>
</evidence>
<keyword evidence="11" id="KW-1185">Reference proteome</keyword>
<evidence type="ECO:0000256" key="4">
    <source>
        <dbReference type="ARBA" id="ARBA00022777"/>
    </source>
</evidence>
<dbReference type="Pfam" id="PF02224">
    <property type="entry name" value="Cytidylate_kin"/>
    <property type="match status" value="1"/>
</dbReference>
<dbReference type="Proteomes" id="UP000184041">
    <property type="component" value="Unassembled WGS sequence"/>
</dbReference>
<dbReference type="GO" id="GO:0005737">
    <property type="term" value="C:cytoplasm"/>
    <property type="evidence" value="ECO:0007669"/>
    <property type="project" value="UniProtKB-SubCell"/>
</dbReference>
<comment type="catalytic activity">
    <reaction evidence="6 8">
        <text>dCMP + ATP = dCDP + ADP</text>
        <dbReference type="Rhea" id="RHEA:25094"/>
        <dbReference type="ChEBI" id="CHEBI:30616"/>
        <dbReference type="ChEBI" id="CHEBI:57566"/>
        <dbReference type="ChEBI" id="CHEBI:58593"/>
        <dbReference type="ChEBI" id="CHEBI:456216"/>
        <dbReference type="EC" id="2.7.4.25"/>
    </reaction>
</comment>
<dbReference type="STRING" id="1194090.SAMN05443144_10860"/>
<comment type="subcellular location">
    <subcellularLocation>
        <location evidence="8">Cytoplasm</location>
    </subcellularLocation>
</comment>
<feature type="domain" description="Cytidylate kinase" evidence="9">
    <location>
        <begin position="5"/>
        <end position="212"/>
    </location>
</feature>
<keyword evidence="3 8" id="KW-0547">Nucleotide-binding</keyword>
<feature type="binding site" evidence="8">
    <location>
        <begin position="7"/>
        <end position="15"/>
    </location>
    <ligand>
        <name>ATP</name>
        <dbReference type="ChEBI" id="CHEBI:30616"/>
    </ligand>
</feature>
<dbReference type="EC" id="2.7.4.25" evidence="8"/>
<dbReference type="GO" id="GO:0036430">
    <property type="term" value="F:CMP kinase activity"/>
    <property type="evidence" value="ECO:0007669"/>
    <property type="project" value="RHEA"/>
</dbReference>
<dbReference type="NCBIfam" id="TIGR00017">
    <property type="entry name" value="cmk"/>
    <property type="match status" value="1"/>
</dbReference>
<dbReference type="InterPro" id="IPR003136">
    <property type="entry name" value="Cytidylate_kin"/>
</dbReference>
<dbReference type="SUPFAM" id="SSF52540">
    <property type="entry name" value="P-loop containing nucleoside triphosphate hydrolases"/>
    <property type="match status" value="1"/>
</dbReference>
<dbReference type="GO" id="GO:0005524">
    <property type="term" value="F:ATP binding"/>
    <property type="evidence" value="ECO:0007669"/>
    <property type="project" value="UniProtKB-UniRule"/>
</dbReference>
<comment type="similarity">
    <text evidence="1 8">Belongs to the cytidylate kinase family. Type 1 subfamily.</text>
</comment>